<reference evidence="2 3" key="1">
    <citation type="submission" date="2021-04" db="EMBL/GenBank/DDBJ databases">
        <title>Characterization of the biosynthetic gene cluster of new lipopeptides with antitumor activity in the genome of the marine Streptomyces PHM034.</title>
        <authorList>
            <person name="Ceniceros A."/>
            <person name="Canedo L."/>
            <person name="Mendez C."/>
            <person name="Olano C."/>
            <person name="Schleissner C."/>
            <person name="Cuevas C."/>
            <person name="De La Calle F."/>
            <person name="Salas J.A."/>
        </authorList>
    </citation>
    <scope>NUCLEOTIDE SEQUENCE [LARGE SCALE GENOMIC DNA]</scope>
    <source>
        <strain evidence="2 3">PHM034</strain>
    </source>
</reference>
<protein>
    <submittedName>
        <fullName evidence="2">Uncharacterized protein</fullName>
    </submittedName>
</protein>
<comment type="caution">
    <text evidence="2">The sequence shown here is derived from an EMBL/GenBank/DDBJ whole genome shotgun (WGS) entry which is preliminary data.</text>
</comment>
<accession>A0A941J0N1</accession>
<name>A0A941J0N1_9ACTN</name>
<gene>
    <name evidence="2" type="ORF">KEF29_27950</name>
</gene>
<keyword evidence="3" id="KW-1185">Reference proteome</keyword>
<proteinExistence type="predicted"/>
<evidence type="ECO:0000313" key="2">
    <source>
        <dbReference type="EMBL" id="MBR8641943.1"/>
    </source>
</evidence>
<dbReference type="EMBL" id="JAGTPG010000002">
    <property type="protein sequence ID" value="MBR8641943.1"/>
    <property type="molecule type" value="Genomic_DNA"/>
</dbReference>
<evidence type="ECO:0000256" key="1">
    <source>
        <dbReference type="SAM" id="Phobius"/>
    </source>
</evidence>
<evidence type="ECO:0000313" key="3">
    <source>
        <dbReference type="Proteomes" id="UP000682308"/>
    </source>
</evidence>
<feature type="transmembrane region" description="Helical" evidence="1">
    <location>
        <begin position="23"/>
        <end position="47"/>
    </location>
</feature>
<keyword evidence="1" id="KW-0472">Membrane</keyword>
<sequence>MSAESGAERPEAQRPQRSLAGNIAFGAGVLLVLATATLGAFAAVSLLGGAVDAAPLSSVVPEDGNNAVVVGGIAIGGLTGLMLPVILFGMVRGNENTPRVGPVSAARKVLAVLVFDVCLLLVALLVAQLGRFLPAQLTTVVAVFAVGFSWMPLAMVPWERFGLGEVFGKRRGSSASDQAE</sequence>
<organism evidence="2 3">
    <name type="scientific">Streptomyces tuirus</name>
    <dbReference type="NCBI Taxonomy" id="68278"/>
    <lineage>
        <taxon>Bacteria</taxon>
        <taxon>Bacillati</taxon>
        <taxon>Actinomycetota</taxon>
        <taxon>Actinomycetes</taxon>
        <taxon>Kitasatosporales</taxon>
        <taxon>Streptomycetaceae</taxon>
        <taxon>Streptomyces</taxon>
    </lineage>
</organism>
<feature type="transmembrane region" description="Helical" evidence="1">
    <location>
        <begin position="133"/>
        <end position="153"/>
    </location>
</feature>
<feature type="transmembrane region" description="Helical" evidence="1">
    <location>
        <begin position="109"/>
        <end position="127"/>
    </location>
</feature>
<keyword evidence="1" id="KW-1133">Transmembrane helix</keyword>
<feature type="transmembrane region" description="Helical" evidence="1">
    <location>
        <begin position="67"/>
        <end position="88"/>
    </location>
</feature>
<dbReference type="Proteomes" id="UP000682308">
    <property type="component" value="Unassembled WGS sequence"/>
</dbReference>
<dbReference type="AlphaFoldDB" id="A0A941J0N1"/>
<keyword evidence="1" id="KW-0812">Transmembrane</keyword>